<evidence type="ECO:0000313" key="2">
    <source>
        <dbReference type="Proteomes" id="UP000828390"/>
    </source>
</evidence>
<dbReference type="AlphaFoldDB" id="A0A9D4JXE1"/>
<organism evidence="1 2">
    <name type="scientific">Dreissena polymorpha</name>
    <name type="common">Zebra mussel</name>
    <name type="synonym">Mytilus polymorpha</name>
    <dbReference type="NCBI Taxonomy" id="45954"/>
    <lineage>
        <taxon>Eukaryota</taxon>
        <taxon>Metazoa</taxon>
        <taxon>Spiralia</taxon>
        <taxon>Lophotrochozoa</taxon>
        <taxon>Mollusca</taxon>
        <taxon>Bivalvia</taxon>
        <taxon>Autobranchia</taxon>
        <taxon>Heteroconchia</taxon>
        <taxon>Euheterodonta</taxon>
        <taxon>Imparidentia</taxon>
        <taxon>Neoheterodontei</taxon>
        <taxon>Myida</taxon>
        <taxon>Dreissenoidea</taxon>
        <taxon>Dreissenidae</taxon>
        <taxon>Dreissena</taxon>
    </lineage>
</organism>
<sequence length="70" mass="7693">MKSSRCSCICYGIPCTAVCGPCQTENSDNPNNLQEVCTEDEEDDNDSFNGLAPRPMSWPKVIVHQVIVDS</sequence>
<protein>
    <submittedName>
        <fullName evidence="1">Uncharacterized protein</fullName>
    </submittedName>
</protein>
<reference evidence="1" key="2">
    <citation type="submission" date="2020-11" db="EMBL/GenBank/DDBJ databases">
        <authorList>
            <person name="McCartney M.A."/>
            <person name="Auch B."/>
            <person name="Kono T."/>
            <person name="Mallez S."/>
            <person name="Becker A."/>
            <person name="Gohl D.M."/>
            <person name="Silverstein K.A.T."/>
            <person name="Koren S."/>
            <person name="Bechman K.B."/>
            <person name="Herman A."/>
            <person name="Abrahante J.E."/>
            <person name="Garbe J."/>
        </authorList>
    </citation>
    <scope>NUCLEOTIDE SEQUENCE</scope>
    <source>
        <strain evidence="1">Duluth1</strain>
        <tissue evidence="1">Whole animal</tissue>
    </source>
</reference>
<proteinExistence type="predicted"/>
<dbReference type="EMBL" id="JAIWYP010000005">
    <property type="protein sequence ID" value="KAH3827541.1"/>
    <property type="molecule type" value="Genomic_DNA"/>
</dbReference>
<comment type="caution">
    <text evidence="1">The sequence shown here is derived from an EMBL/GenBank/DDBJ whole genome shotgun (WGS) entry which is preliminary data.</text>
</comment>
<keyword evidence="2" id="KW-1185">Reference proteome</keyword>
<dbReference type="Proteomes" id="UP000828390">
    <property type="component" value="Unassembled WGS sequence"/>
</dbReference>
<accession>A0A9D4JXE1</accession>
<reference evidence="1" key="1">
    <citation type="journal article" date="2019" name="bioRxiv">
        <title>The Genome of the Zebra Mussel, Dreissena polymorpha: A Resource for Invasive Species Research.</title>
        <authorList>
            <person name="McCartney M.A."/>
            <person name="Auch B."/>
            <person name="Kono T."/>
            <person name="Mallez S."/>
            <person name="Zhang Y."/>
            <person name="Obille A."/>
            <person name="Becker A."/>
            <person name="Abrahante J.E."/>
            <person name="Garbe J."/>
            <person name="Badalamenti J.P."/>
            <person name="Herman A."/>
            <person name="Mangelson H."/>
            <person name="Liachko I."/>
            <person name="Sullivan S."/>
            <person name="Sone E.D."/>
            <person name="Koren S."/>
            <person name="Silverstein K.A.T."/>
            <person name="Beckman K.B."/>
            <person name="Gohl D.M."/>
        </authorList>
    </citation>
    <scope>NUCLEOTIDE SEQUENCE</scope>
    <source>
        <strain evidence="1">Duluth1</strain>
        <tissue evidence="1">Whole animal</tissue>
    </source>
</reference>
<gene>
    <name evidence="1" type="ORF">DPMN_129477</name>
</gene>
<name>A0A9D4JXE1_DREPO</name>
<evidence type="ECO:0000313" key="1">
    <source>
        <dbReference type="EMBL" id="KAH3827541.1"/>
    </source>
</evidence>